<sequence length="181" mass="19878">MKRLINCFRDKKGYSFPLIIAITLALVIIMCGIFEFFRLNIIASGVKEAVQDAIIITVNDNYANVYHGVREGYSGGYLPDGSSFSYSVDTGDVYGHMDSTLGTTVESGKHIKYSGDVLEYKLSGLEVTVRNAPLAPSSPRNAQRFEADAVILLEVPVQFGGKQLPPMKIKLKVQAGYTEVF</sequence>
<evidence type="ECO:0000313" key="2">
    <source>
        <dbReference type="EMBL" id="EDB7791795.1"/>
    </source>
</evidence>
<dbReference type="EMBL" id="AALOQI010000008">
    <property type="protein sequence ID" value="EDB7791795.1"/>
    <property type="molecule type" value="Genomic_DNA"/>
</dbReference>
<protein>
    <submittedName>
        <fullName evidence="2">Uncharacterized protein</fullName>
    </submittedName>
</protein>
<gene>
    <name evidence="2" type="ORF">F9653_13695</name>
</gene>
<feature type="transmembrane region" description="Helical" evidence="1">
    <location>
        <begin position="14"/>
        <end position="37"/>
    </location>
</feature>
<organism evidence="2">
    <name type="scientific">Listeria monocytogenes</name>
    <dbReference type="NCBI Taxonomy" id="1639"/>
    <lineage>
        <taxon>Bacteria</taxon>
        <taxon>Bacillati</taxon>
        <taxon>Bacillota</taxon>
        <taxon>Bacilli</taxon>
        <taxon>Bacillales</taxon>
        <taxon>Listeriaceae</taxon>
        <taxon>Listeria</taxon>
    </lineage>
</organism>
<name>A0A5M2PND1_LISMN</name>
<keyword evidence="1" id="KW-0812">Transmembrane</keyword>
<dbReference type="AlphaFoldDB" id="A0A5M2PND1"/>
<accession>A0A5M2PND1</accession>
<comment type="caution">
    <text evidence="2">The sequence shown here is derived from an EMBL/GenBank/DDBJ whole genome shotgun (WGS) entry which is preliminary data.</text>
</comment>
<evidence type="ECO:0000256" key="1">
    <source>
        <dbReference type="SAM" id="Phobius"/>
    </source>
</evidence>
<keyword evidence="1" id="KW-1133">Transmembrane helix</keyword>
<proteinExistence type="predicted"/>
<reference evidence="2" key="1">
    <citation type="submission" date="2019-10" db="EMBL/GenBank/DDBJ databases">
        <authorList>
            <consortium name="GenomeTrakr network: Whole genome sequencing for foodborne pathogen traceback"/>
        </authorList>
    </citation>
    <scope>NUCLEOTIDE SEQUENCE</scope>
    <source>
        <strain evidence="2">CDPHFDLB-FM19-02204-A</strain>
    </source>
</reference>
<keyword evidence="1" id="KW-0472">Membrane</keyword>